<sequence length="73" mass="8346">MQPAPYLVLGLVISPQDNPQDTPCPFQVKLREMSQQDFFIGSNVPHLTYNEKRPDMKVTECLATPPFMGSYTW</sequence>
<reference evidence="1 2" key="1">
    <citation type="submission" date="2017-12" db="EMBL/GenBank/DDBJ databases">
        <title>Comparative genomics of Botrytis spp.</title>
        <authorList>
            <person name="Valero-Jimenez C.A."/>
            <person name="Tapia P."/>
            <person name="Veloso J."/>
            <person name="Silva-Moreno E."/>
            <person name="Staats M."/>
            <person name="Valdes J.H."/>
            <person name="Van Kan J.A.L."/>
        </authorList>
    </citation>
    <scope>NUCLEOTIDE SEQUENCE [LARGE SCALE GENOMIC DNA]</scope>
    <source>
        <strain evidence="1 2">MUCL435</strain>
    </source>
</reference>
<proteinExistence type="predicted"/>
<name>A0A4S8QX03_9HELO</name>
<organism evidence="1 2">
    <name type="scientific">Botrytis galanthina</name>
    <dbReference type="NCBI Taxonomy" id="278940"/>
    <lineage>
        <taxon>Eukaryota</taxon>
        <taxon>Fungi</taxon>
        <taxon>Dikarya</taxon>
        <taxon>Ascomycota</taxon>
        <taxon>Pezizomycotina</taxon>
        <taxon>Leotiomycetes</taxon>
        <taxon>Helotiales</taxon>
        <taxon>Sclerotiniaceae</taxon>
        <taxon>Botrytis</taxon>
    </lineage>
</organism>
<evidence type="ECO:0000313" key="1">
    <source>
        <dbReference type="EMBL" id="THV45314.1"/>
    </source>
</evidence>
<comment type="caution">
    <text evidence="1">The sequence shown here is derived from an EMBL/GenBank/DDBJ whole genome shotgun (WGS) entry which is preliminary data.</text>
</comment>
<dbReference type="AlphaFoldDB" id="A0A4S8QX03"/>
<dbReference type="EMBL" id="PQXL01000503">
    <property type="protein sequence ID" value="THV45314.1"/>
    <property type="molecule type" value="Genomic_DNA"/>
</dbReference>
<dbReference type="Proteomes" id="UP000308671">
    <property type="component" value="Unassembled WGS sequence"/>
</dbReference>
<protein>
    <submittedName>
        <fullName evidence="1">Uncharacterized protein</fullName>
    </submittedName>
</protein>
<evidence type="ECO:0000313" key="2">
    <source>
        <dbReference type="Proteomes" id="UP000308671"/>
    </source>
</evidence>
<gene>
    <name evidence="1" type="ORF">BGAL_0504g00090</name>
</gene>
<keyword evidence="2" id="KW-1185">Reference proteome</keyword>
<accession>A0A4S8QX03</accession>